<dbReference type="PANTHER" id="PTHR21694:SF18">
    <property type="entry name" value="COILED-COIL DOMAIN-CONTAINING PROTEIN 63"/>
    <property type="match status" value="1"/>
</dbReference>
<evidence type="ECO:0000313" key="5">
    <source>
        <dbReference type="Proteomes" id="UP000492820"/>
    </source>
</evidence>
<reference evidence="6" key="3">
    <citation type="submission" date="2020-10" db="UniProtKB">
        <authorList>
            <consortium name="WormBaseParasite"/>
        </authorList>
    </citation>
    <scope>IDENTIFICATION</scope>
</reference>
<dbReference type="Proteomes" id="UP000492820">
    <property type="component" value="Unassembled WGS sequence"/>
</dbReference>
<feature type="domain" description="ODAD1 central coiled coil region" evidence="3">
    <location>
        <begin position="143"/>
        <end position="424"/>
    </location>
</feature>
<evidence type="ECO:0000259" key="3">
    <source>
        <dbReference type="Pfam" id="PF21773"/>
    </source>
</evidence>
<feature type="coiled-coil region" evidence="2">
    <location>
        <begin position="215"/>
        <end position="246"/>
    </location>
</feature>
<keyword evidence="1 2" id="KW-0175">Coiled coil</keyword>
<name>A0A068WN74_ECHGR</name>
<evidence type="ECO:0000313" key="4">
    <source>
        <dbReference type="EMBL" id="CDS19125.1"/>
    </source>
</evidence>
<dbReference type="EMBL" id="LK028579">
    <property type="protein sequence ID" value="CDS19125.1"/>
    <property type="molecule type" value="Genomic_DNA"/>
</dbReference>
<reference evidence="4 5" key="1">
    <citation type="journal article" date="2013" name="Nature">
        <title>The genomes of four tapeworm species reveal adaptations to parasitism.</title>
        <authorList>
            <person name="Tsai I.J."/>
            <person name="Zarowiecki M."/>
            <person name="Holroyd N."/>
            <person name="Garciarrubio A."/>
            <person name="Sanchez-Flores A."/>
            <person name="Brooks K.L."/>
            <person name="Tracey A."/>
            <person name="Bobes R.J."/>
            <person name="Fragoso G."/>
            <person name="Sciutto E."/>
            <person name="Aslett M."/>
            <person name="Beasley H."/>
            <person name="Bennett H.M."/>
            <person name="Cai J."/>
            <person name="Camicia F."/>
            <person name="Clark R."/>
            <person name="Cucher M."/>
            <person name="De Silva N."/>
            <person name="Day T.A."/>
            <person name="Deplazes P."/>
            <person name="Estrada K."/>
            <person name="Fernandez C."/>
            <person name="Holland P.W."/>
            <person name="Hou J."/>
            <person name="Hu S."/>
            <person name="Huckvale T."/>
            <person name="Hung S.S."/>
            <person name="Kamenetzky L."/>
            <person name="Keane J.A."/>
            <person name="Kiss F."/>
            <person name="Koziol U."/>
            <person name="Lambert O."/>
            <person name="Liu K."/>
            <person name="Luo X."/>
            <person name="Luo Y."/>
            <person name="Macchiaroli N."/>
            <person name="Nichol S."/>
            <person name="Paps J."/>
            <person name="Parkinson J."/>
            <person name="Pouchkina-Stantcheva N."/>
            <person name="Riddiford N."/>
            <person name="Rosenzvit M."/>
            <person name="Salinas G."/>
            <person name="Wasmuth J.D."/>
            <person name="Zamanian M."/>
            <person name="Zheng Y."/>
            <person name="Cai X."/>
            <person name="Soberon X."/>
            <person name="Olson P.D."/>
            <person name="Laclette J.P."/>
            <person name="Brehm K."/>
            <person name="Berriman M."/>
            <person name="Garciarrubio A."/>
            <person name="Bobes R.J."/>
            <person name="Fragoso G."/>
            <person name="Sanchez-Flores A."/>
            <person name="Estrada K."/>
            <person name="Cevallos M.A."/>
            <person name="Morett E."/>
            <person name="Gonzalez V."/>
            <person name="Portillo T."/>
            <person name="Ochoa-Leyva A."/>
            <person name="Jose M.V."/>
            <person name="Sciutto E."/>
            <person name="Landa A."/>
            <person name="Jimenez L."/>
            <person name="Valdes V."/>
            <person name="Carrero J.C."/>
            <person name="Larralde C."/>
            <person name="Morales-Montor J."/>
            <person name="Limon-Lason J."/>
            <person name="Soberon X."/>
            <person name="Laclette J.P."/>
        </authorList>
    </citation>
    <scope>NUCLEOTIDE SEQUENCE [LARGE SCALE GENOMIC DNA]</scope>
</reference>
<evidence type="ECO:0000256" key="2">
    <source>
        <dbReference type="SAM" id="Coils"/>
    </source>
</evidence>
<gene>
    <name evidence="6" type="primary">EGR_02393</name>
    <name evidence="4" type="ORF">EgrG_000441000</name>
</gene>
<dbReference type="AlphaFoldDB" id="A0A068WN74"/>
<dbReference type="OrthoDB" id="6766775at2759"/>
<dbReference type="InterPro" id="IPR036531">
    <property type="entry name" value="Rbsn_Rab-bd_sf"/>
</dbReference>
<organism evidence="4">
    <name type="scientific">Echinococcus granulosus</name>
    <name type="common">Hydatid tapeworm</name>
    <dbReference type="NCBI Taxonomy" id="6210"/>
    <lineage>
        <taxon>Eukaryota</taxon>
        <taxon>Metazoa</taxon>
        <taxon>Spiralia</taxon>
        <taxon>Lophotrochozoa</taxon>
        <taxon>Platyhelminthes</taxon>
        <taxon>Cestoda</taxon>
        <taxon>Eucestoda</taxon>
        <taxon>Cyclophyllidea</taxon>
        <taxon>Taeniidae</taxon>
        <taxon>Echinococcus</taxon>
        <taxon>Echinococcus granulosus group</taxon>
    </lineage>
</organism>
<protein>
    <submittedName>
        <fullName evidence="4 6">Axonemal p66.0</fullName>
    </submittedName>
</protein>
<feature type="coiled-coil region" evidence="2">
    <location>
        <begin position="332"/>
        <end position="401"/>
    </location>
</feature>
<dbReference type="Pfam" id="PF21773">
    <property type="entry name" value="ODAD1_CC"/>
    <property type="match status" value="1"/>
</dbReference>
<evidence type="ECO:0000313" key="6">
    <source>
        <dbReference type="WBParaSite" id="EgrG_000441000"/>
    </source>
</evidence>
<dbReference type="InterPro" id="IPR049258">
    <property type="entry name" value="ODAD1_CC"/>
</dbReference>
<dbReference type="SUPFAM" id="SSF140125">
    <property type="entry name" value="Rabenosyn-5 Rab-binding domain-like"/>
    <property type="match status" value="1"/>
</dbReference>
<dbReference type="PANTHER" id="PTHR21694">
    <property type="entry name" value="COILED-COIL DOMAIN-CONTAINING PROTEIN 63"/>
    <property type="match status" value="1"/>
</dbReference>
<reference evidence="4" key="2">
    <citation type="submission" date="2014-06" db="EMBL/GenBank/DDBJ databases">
        <authorList>
            <person name="Aslett M."/>
        </authorList>
    </citation>
    <scope>NUCLEOTIDE SEQUENCE</scope>
</reference>
<dbReference type="WBParaSite" id="EgrG_000441000">
    <property type="protein sequence ID" value="EgrG_000441000"/>
    <property type="gene ID" value="EgrG_000441000"/>
</dbReference>
<proteinExistence type="predicted"/>
<accession>A0A068WN74</accession>
<evidence type="ECO:0000256" key="1">
    <source>
        <dbReference type="ARBA" id="ARBA00023054"/>
    </source>
</evidence>
<sequence length="537" mass="62189">MPYKTIVETDADVLAEREAEYAQLKHALHLAQADRQYYIEEMQSAMSKMKKTIEKLEAERNELLEQISIVDSKINQAKDQRTCEDLANLADNKDWLQQQIAQEKAKHVELDVKTRELEKNLWSLIHTAGTTLGAQEAMDKLRKKQACLEGRVVHALKTYNDALGKNMQLRGEIDTLRMERGRFDLIYRKIDLTLTKMRNEISRLTAFTTQAYAQREEAAQRIQALTDKAEKDNQQHNIEMKELVRLIDHERKLKQFMKIKAAEREEDPQLTAWRAKKEAEAEEKREQVEQTIRRYEESFDRMLVLAKTSSTDKLVDSFLFNEDRNFALFNYVSEINGEIERLLNENEEIKKQIDDYRNSMNNTITEKRQELENLESTNNKIEEATEKIRTKLEKTKQLLQETAVMTGDLAERLDCDTSILERRLAASKDPTLETVLDYLALIEERIDNLLLVRQYIANIDSDAPYIAKPILMGGNLLPLSSSLPTIIPPSLHADFDELADGGELKVPLSREELHKRVISQMETKHTDPAEKDAEVDK</sequence>
<feature type="coiled-coil region" evidence="2">
    <location>
        <begin position="14"/>
        <end position="120"/>
    </location>
</feature>
<dbReference type="InterPro" id="IPR051876">
    <property type="entry name" value="ODA-DC/CCD"/>
</dbReference>